<name>A0ABT4GF09_9BACL</name>
<evidence type="ECO:0000313" key="2">
    <source>
        <dbReference type="Proteomes" id="UP001527099"/>
    </source>
</evidence>
<protein>
    <submittedName>
        <fullName evidence="1">Uncharacterized protein</fullName>
    </submittedName>
</protein>
<reference evidence="1 2" key="1">
    <citation type="submission" date="2022-05" db="EMBL/GenBank/DDBJ databases">
        <title>Genome Sequencing of Bee-Associated Microbes.</title>
        <authorList>
            <person name="Dunlap C."/>
        </authorList>
    </citation>
    <scope>NUCLEOTIDE SEQUENCE [LARGE SCALE GENOMIC DNA]</scope>
    <source>
        <strain evidence="1 2">NRRL B-14421</strain>
    </source>
</reference>
<comment type="caution">
    <text evidence="1">The sequence shown here is derived from an EMBL/GenBank/DDBJ whole genome shotgun (WGS) entry which is preliminary data.</text>
</comment>
<keyword evidence="2" id="KW-1185">Reference proteome</keyword>
<dbReference type="EMBL" id="JAMDMX010000054">
    <property type="protein sequence ID" value="MCY9694765.1"/>
    <property type="molecule type" value="Genomic_DNA"/>
</dbReference>
<gene>
    <name evidence="1" type="ORF">M5X19_17910</name>
</gene>
<organism evidence="1 2">
    <name type="scientific">Paenibacillus alginolyticus</name>
    <dbReference type="NCBI Taxonomy" id="59839"/>
    <lineage>
        <taxon>Bacteria</taxon>
        <taxon>Bacillati</taxon>
        <taxon>Bacillota</taxon>
        <taxon>Bacilli</taxon>
        <taxon>Bacillales</taxon>
        <taxon>Paenibacillaceae</taxon>
        <taxon>Paenibacillus</taxon>
    </lineage>
</organism>
<dbReference type="Proteomes" id="UP001527099">
    <property type="component" value="Unassembled WGS sequence"/>
</dbReference>
<sequence>MIYITQINNLFIIKSNDYQADVVLKIRKIPGRVWVIAKLEWTVPGNEATLQLVHELFEGEHEWQTTQSLRSFKPFRVREYNDVIWNTGLL</sequence>
<accession>A0ABT4GF09</accession>
<evidence type="ECO:0000313" key="1">
    <source>
        <dbReference type="EMBL" id="MCY9694765.1"/>
    </source>
</evidence>
<dbReference type="RefSeq" id="WP_268616317.1">
    <property type="nucleotide sequence ID" value="NZ_JAMDMX010000054.1"/>
</dbReference>
<proteinExistence type="predicted"/>